<feature type="region of interest" description="Disordered" evidence="1">
    <location>
        <begin position="1"/>
        <end position="25"/>
    </location>
</feature>
<name>A0A3P6Q702_DIBLA</name>
<evidence type="ECO:0000256" key="1">
    <source>
        <dbReference type="SAM" id="MobiDB-lite"/>
    </source>
</evidence>
<keyword evidence="3" id="KW-1185">Reference proteome</keyword>
<evidence type="ECO:0000313" key="3">
    <source>
        <dbReference type="Proteomes" id="UP000281553"/>
    </source>
</evidence>
<sequence length="87" mass="9340">MQGGSPYASPQQASVQRPMRPPLPSYNQALAMKQQQMPPAAFAVMGGAHDSPRPAHMVPGANAGIPSRVDIVRALYPNLRHRGMAPR</sequence>
<protein>
    <submittedName>
        <fullName evidence="2">Uncharacterized protein</fullName>
    </submittedName>
</protein>
<dbReference type="EMBL" id="UYRU01009694">
    <property type="protein sequence ID" value="VDK44279.1"/>
    <property type="molecule type" value="Genomic_DNA"/>
</dbReference>
<dbReference type="Proteomes" id="UP000281553">
    <property type="component" value="Unassembled WGS sequence"/>
</dbReference>
<organism evidence="2 3">
    <name type="scientific">Dibothriocephalus latus</name>
    <name type="common">Fish tapeworm</name>
    <name type="synonym">Diphyllobothrium latum</name>
    <dbReference type="NCBI Taxonomy" id="60516"/>
    <lineage>
        <taxon>Eukaryota</taxon>
        <taxon>Metazoa</taxon>
        <taxon>Spiralia</taxon>
        <taxon>Lophotrochozoa</taxon>
        <taxon>Platyhelminthes</taxon>
        <taxon>Cestoda</taxon>
        <taxon>Eucestoda</taxon>
        <taxon>Diphyllobothriidea</taxon>
        <taxon>Diphyllobothriidae</taxon>
        <taxon>Dibothriocephalus</taxon>
    </lineage>
</organism>
<accession>A0A3P6Q702</accession>
<gene>
    <name evidence="2" type="ORF">DILT_LOCUS1434</name>
</gene>
<dbReference type="AlphaFoldDB" id="A0A3P6Q702"/>
<proteinExistence type="predicted"/>
<dbReference type="OrthoDB" id="10448658at2759"/>
<reference evidence="2 3" key="1">
    <citation type="submission" date="2018-11" db="EMBL/GenBank/DDBJ databases">
        <authorList>
            <consortium name="Pathogen Informatics"/>
        </authorList>
    </citation>
    <scope>NUCLEOTIDE SEQUENCE [LARGE SCALE GENOMIC DNA]</scope>
</reference>
<evidence type="ECO:0000313" key="2">
    <source>
        <dbReference type="EMBL" id="VDK44279.1"/>
    </source>
</evidence>